<protein>
    <submittedName>
        <fullName evidence="2">Uncharacterized protein</fullName>
    </submittedName>
</protein>
<dbReference type="Proteomes" id="UP000186438">
    <property type="component" value="Unassembled WGS sequence"/>
</dbReference>
<feature type="transmembrane region" description="Helical" evidence="1">
    <location>
        <begin position="6"/>
        <end position="25"/>
    </location>
</feature>
<proteinExistence type="predicted"/>
<organism evidence="2 3">
    <name type="scientific">Mycobacterium paraffinicum</name>
    <dbReference type="NCBI Taxonomy" id="53378"/>
    <lineage>
        <taxon>Bacteria</taxon>
        <taxon>Bacillati</taxon>
        <taxon>Actinomycetota</taxon>
        <taxon>Actinomycetes</taxon>
        <taxon>Mycobacteriales</taxon>
        <taxon>Mycobacteriaceae</taxon>
        <taxon>Mycobacterium</taxon>
    </lineage>
</organism>
<accession>A0A1Q4HX30</accession>
<comment type="caution">
    <text evidence="2">The sequence shown here is derived from an EMBL/GenBank/DDBJ whole genome shotgun (WGS) entry which is preliminary data.</text>
</comment>
<dbReference type="AlphaFoldDB" id="A0A1Q4HX30"/>
<keyword evidence="3" id="KW-1185">Reference proteome</keyword>
<evidence type="ECO:0000256" key="1">
    <source>
        <dbReference type="SAM" id="Phobius"/>
    </source>
</evidence>
<name>A0A1Q4HX30_9MYCO</name>
<evidence type="ECO:0000313" key="3">
    <source>
        <dbReference type="Proteomes" id="UP000186438"/>
    </source>
</evidence>
<evidence type="ECO:0000313" key="2">
    <source>
        <dbReference type="EMBL" id="OJZ74251.1"/>
    </source>
</evidence>
<dbReference type="STRING" id="53378.BRW65_10535"/>
<feature type="transmembrane region" description="Helical" evidence="1">
    <location>
        <begin position="114"/>
        <end position="134"/>
    </location>
</feature>
<keyword evidence="1" id="KW-0472">Membrane</keyword>
<gene>
    <name evidence="2" type="ORF">BRW65_10535</name>
</gene>
<dbReference type="OrthoDB" id="4555745at2"/>
<sequence length="158" mass="17359">MTGLGQIALNSAPVFGGAMLAVAAGQFRRPDYRGLIAQDMDLLERLPPEAATRRAELQRTIDARIDDLIETADRGRALRKAALSYEGNWRDLVLLVCAVLFTIIWWDVDHSRSNWLPMFVLLILLTIVTAAYAFRGVLRAAGSLAHRGSHPPGPGSPR</sequence>
<reference evidence="2 3" key="1">
    <citation type="submission" date="2016-11" db="EMBL/GenBank/DDBJ databases">
        <title>Genome sequences of unsequenced Mycobacteria.</title>
        <authorList>
            <person name="Greninger A.L."/>
            <person name="Fang F."/>
            <person name="Jerome K.R."/>
        </authorList>
    </citation>
    <scope>NUCLEOTIDE SEQUENCE [LARGE SCALE GENOMIC DNA]</scope>
    <source>
        <strain evidence="2 3">M11</strain>
    </source>
</reference>
<feature type="transmembrane region" description="Helical" evidence="1">
    <location>
        <begin position="89"/>
        <end position="108"/>
    </location>
</feature>
<keyword evidence="1" id="KW-0812">Transmembrane</keyword>
<dbReference type="RefSeq" id="WP_073874322.1">
    <property type="nucleotide sequence ID" value="NZ_MPNT01000007.1"/>
</dbReference>
<dbReference type="EMBL" id="MPNT01000007">
    <property type="protein sequence ID" value="OJZ74251.1"/>
    <property type="molecule type" value="Genomic_DNA"/>
</dbReference>
<keyword evidence="1" id="KW-1133">Transmembrane helix</keyword>